<feature type="domain" description="GSCFA" evidence="1">
    <location>
        <begin position="334"/>
        <end position="496"/>
    </location>
</feature>
<dbReference type="SUPFAM" id="SSF48452">
    <property type="entry name" value="TPR-like"/>
    <property type="match status" value="1"/>
</dbReference>
<proteinExistence type="predicted"/>
<evidence type="ECO:0000313" key="2">
    <source>
        <dbReference type="EMBL" id="QCO03965.1"/>
    </source>
</evidence>
<dbReference type="InterPro" id="IPR011990">
    <property type="entry name" value="TPR-like_helical_dom_sf"/>
</dbReference>
<reference evidence="2 3" key="1">
    <citation type="submission" date="2018-09" db="EMBL/GenBank/DDBJ databases">
        <title>Whole genome based analysis of evolution and adaptive divergence in Indian and Brazilian strains of Azospirillum brasilense.</title>
        <authorList>
            <person name="Singh C."/>
            <person name="Tripathi A.K."/>
        </authorList>
    </citation>
    <scope>NUCLEOTIDE SEQUENCE [LARGE SCALE GENOMIC DNA]</scope>
    <source>
        <strain evidence="2 3">MTCC4036</strain>
        <plasmid evidence="2 3">p1</plasmid>
    </source>
</reference>
<accession>A0A4D8Q1G7</accession>
<gene>
    <name evidence="2" type="ORF">D3867_18425</name>
</gene>
<dbReference type="EMBL" id="CP032331">
    <property type="protein sequence ID" value="QCO03965.1"/>
    <property type="molecule type" value="Genomic_DNA"/>
</dbReference>
<dbReference type="Gene3D" id="1.25.40.10">
    <property type="entry name" value="Tetratricopeptide repeat domain"/>
    <property type="match status" value="1"/>
</dbReference>
<name>A0A4D8Q1G7_AZOBR</name>
<keyword evidence="2" id="KW-0614">Plasmid</keyword>
<protein>
    <recommendedName>
        <fullName evidence="1">GSCFA domain-containing protein</fullName>
    </recommendedName>
</protein>
<dbReference type="Pfam" id="PF08885">
    <property type="entry name" value="GSCFA"/>
    <property type="match status" value="1"/>
</dbReference>
<dbReference type="InterPro" id="IPR014982">
    <property type="entry name" value="GSCFA"/>
</dbReference>
<dbReference type="AlphaFoldDB" id="A0A4D8Q1G7"/>
<geneLocation type="plasmid" evidence="2">
    <name>p1</name>
</geneLocation>
<organism evidence="2 3">
    <name type="scientific">Azospirillum brasilense</name>
    <dbReference type="NCBI Taxonomy" id="192"/>
    <lineage>
        <taxon>Bacteria</taxon>
        <taxon>Pseudomonadati</taxon>
        <taxon>Pseudomonadota</taxon>
        <taxon>Alphaproteobacteria</taxon>
        <taxon>Rhodospirillales</taxon>
        <taxon>Azospirillaceae</taxon>
        <taxon>Azospirillum</taxon>
    </lineage>
</organism>
<dbReference type="Proteomes" id="UP000298596">
    <property type="component" value="Plasmid p1"/>
</dbReference>
<evidence type="ECO:0000313" key="3">
    <source>
        <dbReference type="Proteomes" id="UP000298596"/>
    </source>
</evidence>
<sequence length="520" mass="58914">MLDRRDHAKKFSQAVSLFYNGDCVKAADLLSEIISDKPEDKDLLVRASNAMHSIEKYIVDNVKNAIFGKNIEKACENLLILSRHWVNSWNFFSLCREIHVGGDQEKARPFFYSMIMSESRWSGNAHFYVAQSYVSEEAYDKAESHLKKAVQLASKGYDWSEPIHLLGEVLNKLGRHAEGQEYLDHASRLKQTAGLPSYEDGDKIAAGFYKDKLGGENQNSINEDLAPKTVRWPIHILEKVENARGFSAAHIIKGIPLPSKKIKSGHRIVTLGSCFAQNIATAVSKYNLDVFHIAIHEEVNTTYTNDAFFDWILDIECDLSELFDRLFGLEKKEIFKNYLKSSDFIIFTVGVAPGIFYRGTKTPVILFDFDMKFVALNQNLFEFRTTTVQENVDNIKRIMEKIRTLNPKSEIIVSLSPVGLMGTLEYNSAIIADCVSKSVLRASIHEIMAAGDHGFYYWPSFEIVRWLGSHLEYPTFGGYDSRHPTRAIIEMATELFITHAGDASLEKREISGLEHASSLR</sequence>
<evidence type="ECO:0000259" key="1">
    <source>
        <dbReference type="Pfam" id="PF08885"/>
    </source>
</evidence>